<keyword evidence="2" id="KW-0378">Hydrolase</keyword>
<comment type="caution">
    <text evidence="2">The sequence shown here is derived from an EMBL/GenBank/DDBJ whole genome shotgun (WGS) entry which is preliminary data.</text>
</comment>
<dbReference type="Proteomes" id="UP000646053">
    <property type="component" value="Unassembled WGS sequence"/>
</dbReference>
<protein>
    <submittedName>
        <fullName evidence="2">Alpha/beta fold hydrolase</fullName>
    </submittedName>
</protein>
<dbReference type="InterPro" id="IPR000073">
    <property type="entry name" value="AB_hydrolase_1"/>
</dbReference>
<sequence length="278" mass="31426">MAITQNVEDVGRLTWFYRDAEPAQQNRQPPVVLLHGLVSQSYSWRHVLPALEEQKFRAIAPDWIGCGNSSMPDRRDFAYTPDSYIDALGDFLKTLGLEHISIVAQGFLGSIGIQYALRHPEQVKRLAIFNAPISQAAKLPWKLRQMGIPLAGDMMTQDPLLVDRILEGGGGYQINENDLGIYRRPWIKTSDAGRSLLRMIQNLQLKEATAEIEAGLAQWQQPLLIGWGARDPWLSLDIGKAIGHAEFVELDEVGHYPQEDWHEKVNEVLVPFLRRQAI</sequence>
<evidence type="ECO:0000313" key="3">
    <source>
        <dbReference type="Proteomes" id="UP000646053"/>
    </source>
</evidence>
<dbReference type="PANTHER" id="PTHR43194:SF2">
    <property type="entry name" value="PEROXISOMAL MEMBRANE PROTEIN LPX1"/>
    <property type="match status" value="1"/>
</dbReference>
<dbReference type="RefSeq" id="WP_162423897.1">
    <property type="nucleotide sequence ID" value="NZ_WVIE01000015.1"/>
</dbReference>
<proteinExistence type="predicted"/>
<reference evidence="2" key="1">
    <citation type="submission" date="2019-12" db="EMBL/GenBank/DDBJ databases">
        <title>High-Quality draft genome sequences of three cyanobacteria isolated from the limestone walls of the Old Cathedral of Coimbra.</title>
        <authorList>
            <person name="Tiago I."/>
            <person name="Soares F."/>
            <person name="Portugal A."/>
        </authorList>
    </citation>
    <scope>NUCLEOTIDE SEQUENCE</scope>
    <source>
        <strain evidence="2">A</strain>
    </source>
</reference>
<organism evidence="2 3">
    <name type="scientific">Myxacorys almedinensis A</name>
    <dbReference type="NCBI Taxonomy" id="2690445"/>
    <lineage>
        <taxon>Bacteria</taxon>
        <taxon>Bacillati</taxon>
        <taxon>Cyanobacteriota</taxon>
        <taxon>Cyanophyceae</taxon>
        <taxon>Leptolyngbyales</taxon>
        <taxon>Leptolyngbyaceae</taxon>
        <taxon>Myxacorys</taxon>
        <taxon>Myxacorys almedinensis</taxon>
    </lineage>
</organism>
<keyword evidence="3" id="KW-1185">Reference proteome</keyword>
<dbReference type="GO" id="GO:0016787">
    <property type="term" value="F:hydrolase activity"/>
    <property type="evidence" value="ECO:0007669"/>
    <property type="project" value="UniProtKB-KW"/>
</dbReference>
<evidence type="ECO:0000313" key="2">
    <source>
        <dbReference type="EMBL" id="NDJ18371.1"/>
    </source>
</evidence>
<dbReference type="EMBL" id="WVIE01000015">
    <property type="protein sequence ID" value="NDJ18371.1"/>
    <property type="molecule type" value="Genomic_DNA"/>
</dbReference>
<dbReference type="PRINTS" id="PR00412">
    <property type="entry name" value="EPOXHYDRLASE"/>
</dbReference>
<dbReference type="AlphaFoldDB" id="A0A8J7Z5Q9"/>
<dbReference type="Pfam" id="PF00561">
    <property type="entry name" value="Abhydrolase_1"/>
    <property type="match status" value="1"/>
</dbReference>
<dbReference type="PRINTS" id="PR00111">
    <property type="entry name" value="ABHYDROLASE"/>
</dbReference>
<feature type="domain" description="AB hydrolase-1" evidence="1">
    <location>
        <begin position="29"/>
        <end position="259"/>
    </location>
</feature>
<dbReference type="SUPFAM" id="SSF53474">
    <property type="entry name" value="alpha/beta-Hydrolases"/>
    <property type="match status" value="1"/>
</dbReference>
<evidence type="ECO:0000259" key="1">
    <source>
        <dbReference type="Pfam" id="PF00561"/>
    </source>
</evidence>
<gene>
    <name evidence="2" type="ORF">GS601_13895</name>
</gene>
<dbReference type="InterPro" id="IPR000639">
    <property type="entry name" value="Epox_hydrolase-like"/>
</dbReference>
<dbReference type="PANTHER" id="PTHR43194">
    <property type="entry name" value="HYDROLASE ALPHA/BETA FOLD FAMILY"/>
    <property type="match status" value="1"/>
</dbReference>
<accession>A0A8J7Z5Q9</accession>
<dbReference type="Gene3D" id="3.40.50.1820">
    <property type="entry name" value="alpha/beta hydrolase"/>
    <property type="match status" value="1"/>
</dbReference>
<dbReference type="InterPro" id="IPR029058">
    <property type="entry name" value="AB_hydrolase_fold"/>
</dbReference>
<name>A0A8J7Z5Q9_9CYAN</name>
<dbReference type="InterPro" id="IPR050228">
    <property type="entry name" value="Carboxylesterase_BioH"/>
</dbReference>